<reference evidence="2 4" key="1">
    <citation type="submission" date="2014-07" db="EMBL/GenBank/DDBJ databases">
        <authorList>
            <person name="Pisani N.G."/>
            <person name="Newman J.D."/>
        </authorList>
    </citation>
    <scope>NUCLEOTIDE SEQUENCE [LARGE SCALE GENOMIC DNA]</scope>
    <source>
        <strain evidence="2 4">LMG 24720</strain>
    </source>
</reference>
<dbReference type="OrthoDB" id="199095at2"/>
<dbReference type="SUPFAM" id="SSF53448">
    <property type="entry name" value="Nucleotide-diphospho-sugar transferases"/>
    <property type="match status" value="1"/>
</dbReference>
<name>A0A448NRH4_9FLAO</name>
<dbReference type="InterPro" id="IPR001173">
    <property type="entry name" value="Glyco_trans_2-like"/>
</dbReference>
<dbReference type="InterPro" id="IPR029044">
    <property type="entry name" value="Nucleotide-diphossugar_trans"/>
</dbReference>
<dbReference type="PANTHER" id="PTHR22916">
    <property type="entry name" value="GLYCOSYLTRANSFERASE"/>
    <property type="match status" value="1"/>
</dbReference>
<sequence length="319" mass="36693">MTSSEKKYPLLSLIIFVYNQQDLITESLDGVYLQEYPNLEIIISDDCSTDNSFKVIENYVATHKLLANHKIILNRNEKNLGLVKHVEHVVKNISKGELIIVGAGDDIALKNRVKVIYEAWNHYERKPKLITTKFIKFENLNSIKDSIPIQDFDESLSSLDTNELSYFIRFLMGGAGCTFAYSREVFNEFPSLEINNIEDRNLAIRAKILGEILYLNIPTVLYRVGNGVTSSITNETEFRLFKCKNAHSIFSQVIKDTNYSKLVDKKSKRKIKKVCLSSMKFYRLAQQYYTLKGAKKLMMKLRILLTTYPKLSAGIFLVK</sequence>
<dbReference type="EMBL" id="JPEP01000002">
    <property type="protein sequence ID" value="KEY18777.1"/>
    <property type="molecule type" value="Genomic_DNA"/>
</dbReference>
<evidence type="ECO:0000313" key="3">
    <source>
        <dbReference type="EMBL" id="VEH99531.1"/>
    </source>
</evidence>
<evidence type="ECO:0000313" key="4">
    <source>
        <dbReference type="Proteomes" id="UP000028349"/>
    </source>
</evidence>
<dbReference type="EMBL" id="LR134441">
    <property type="protein sequence ID" value="VEH99531.1"/>
    <property type="molecule type" value="Genomic_DNA"/>
</dbReference>
<dbReference type="AlphaFoldDB" id="A0A448NRH4"/>
<dbReference type="KEGG" id="cant:NCTC13489_01581"/>
<evidence type="ECO:0000313" key="2">
    <source>
        <dbReference type="EMBL" id="KEY18777.1"/>
    </source>
</evidence>
<gene>
    <name evidence="2" type="ORF">HY04_09900</name>
    <name evidence="3" type="ORF">NCTC13489_01581</name>
</gene>
<evidence type="ECO:0000259" key="1">
    <source>
        <dbReference type="Pfam" id="PF00535"/>
    </source>
</evidence>
<dbReference type="Proteomes" id="UP000270036">
    <property type="component" value="Chromosome"/>
</dbReference>
<keyword evidence="3" id="KW-0808">Transferase</keyword>
<dbReference type="PANTHER" id="PTHR22916:SF3">
    <property type="entry name" value="UDP-GLCNAC:BETAGAL BETA-1,3-N-ACETYLGLUCOSAMINYLTRANSFERASE-LIKE PROTEIN 1"/>
    <property type="match status" value="1"/>
</dbReference>
<protein>
    <submittedName>
        <fullName evidence="3">N-glycosyltransferase</fullName>
    </submittedName>
</protein>
<proteinExistence type="predicted"/>
<dbReference type="STRING" id="266748.HY04_09900"/>
<dbReference type="RefSeq" id="WP_034719305.1">
    <property type="nucleotide sequence ID" value="NZ_FOIX01000004.1"/>
</dbReference>
<accession>A0A448NRH4</accession>
<dbReference type="Proteomes" id="UP000028349">
    <property type="component" value="Unassembled WGS sequence"/>
</dbReference>
<organism evidence="3 5">
    <name type="scientific">Kaistella antarctica</name>
    <dbReference type="NCBI Taxonomy" id="266748"/>
    <lineage>
        <taxon>Bacteria</taxon>
        <taxon>Pseudomonadati</taxon>
        <taxon>Bacteroidota</taxon>
        <taxon>Flavobacteriia</taxon>
        <taxon>Flavobacteriales</taxon>
        <taxon>Weeksellaceae</taxon>
        <taxon>Chryseobacterium group</taxon>
        <taxon>Kaistella</taxon>
    </lineage>
</organism>
<feature type="domain" description="Glycosyltransferase 2-like" evidence="1">
    <location>
        <begin position="12"/>
        <end position="125"/>
    </location>
</feature>
<keyword evidence="4" id="KW-1185">Reference proteome</keyword>
<evidence type="ECO:0000313" key="5">
    <source>
        <dbReference type="Proteomes" id="UP000270036"/>
    </source>
</evidence>
<dbReference type="GO" id="GO:0016758">
    <property type="term" value="F:hexosyltransferase activity"/>
    <property type="evidence" value="ECO:0007669"/>
    <property type="project" value="UniProtKB-ARBA"/>
</dbReference>
<dbReference type="Gene3D" id="3.90.550.10">
    <property type="entry name" value="Spore Coat Polysaccharide Biosynthesis Protein SpsA, Chain A"/>
    <property type="match status" value="1"/>
</dbReference>
<reference evidence="3 5" key="2">
    <citation type="submission" date="2018-12" db="EMBL/GenBank/DDBJ databases">
        <authorList>
            <consortium name="Pathogen Informatics"/>
        </authorList>
    </citation>
    <scope>NUCLEOTIDE SEQUENCE [LARGE SCALE GENOMIC DNA]</scope>
    <source>
        <strain evidence="3 5">NCTC13489</strain>
    </source>
</reference>
<dbReference type="Pfam" id="PF00535">
    <property type="entry name" value="Glycos_transf_2"/>
    <property type="match status" value="1"/>
</dbReference>